<dbReference type="Gene3D" id="3.90.870.10">
    <property type="entry name" value="DHBP synthase"/>
    <property type="match status" value="1"/>
</dbReference>
<dbReference type="PROSITE" id="PS51163">
    <property type="entry name" value="YRDC"/>
    <property type="match status" value="1"/>
</dbReference>
<protein>
    <recommendedName>
        <fullName evidence="4">Threonylcarbamoyl-AMP synthase</fullName>
        <ecNumber evidence="3">2.7.7.87</ecNumber>
    </recommendedName>
</protein>
<feature type="chain" id="PRO_5012542775" description="Threonylcarbamoyl-AMP synthase" evidence="10">
    <location>
        <begin position="16"/>
        <end position="830"/>
    </location>
</feature>
<dbReference type="SUPFAM" id="SSF55821">
    <property type="entry name" value="YrdC/RibB"/>
    <property type="match status" value="1"/>
</dbReference>
<feature type="transmembrane region" description="Helical" evidence="9">
    <location>
        <begin position="191"/>
        <end position="213"/>
    </location>
</feature>
<feature type="compositionally biased region" description="Polar residues" evidence="8">
    <location>
        <begin position="795"/>
        <end position="804"/>
    </location>
</feature>
<feature type="domain" description="YrdC-like" evidence="11">
    <location>
        <begin position="275"/>
        <end position="471"/>
    </location>
</feature>
<evidence type="ECO:0000259" key="11">
    <source>
        <dbReference type="PROSITE" id="PS51163"/>
    </source>
</evidence>
<feature type="region of interest" description="Disordered" evidence="8">
    <location>
        <begin position="571"/>
        <end position="590"/>
    </location>
</feature>
<feature type="transmembrane region" description="Helical" evidence="9">
    <location>
        <begin position="138"/>
        <end position="156"/>
    </location>
</feature>
<dbReference type="PANTHER" id="PTHR17490:SF17">
    <property type="entry name" value="THREONYLCARBAMOYL-AMP SYNTHASE"/>
    <property type="match status" value="1"/>
</dbReference>
<dbReference type="GO" id="GO:0006450">
    <property type="term" value="P:regulation of translational fidelity"/>
    <property type="evidence" value="ECO:0007669"/>
    <property type="project" value="TreeGrafter"/>
</dbReference>
<dbReference type="FunFam" id="3.90.870.10:FF:000010">
    <property type="entry name" value="Si:ch211-153b23.4"/>
    <property type="match status" value="1"/>
</dbReference>
<dbReference type="GO" id="GO:0000049">
    <property type="term" value="F:tRNA binding"/>
    <property type="evidence" value="ECO:0007669"/>
    <property type="project" value="TreeGrafter"/>
</dbReference>
<feature type="transmembrane region" description="Helical" evidence="9">
    <location>
        <begin position="163"/>
        <end position="185"/>
    </location>
</feature>
<evidence type="ECO:0000313" key="12">
    <source>
        <dbReference type="EMBL" id="KOF90667.1"/>
    </source>
</evidence>
<feature type="transmembrane region" description="Helical" evidence="9">
    <location>
        <begin position="220"/>
        <end position="243"/>
    </location>
</feature>
<feature type="compositionally biased region" description="Acidic residues" evidence="8">
    <location>
        <begin position="635"/>
        <end position="650"/>
    </location>
</feature>
<evidence type="ECO:0000256" key="6">
    <source>
        <dbReference type="ARBA" id="ARBA00022679"/>
    </source>
</evidence>
<gene>
    <name evidence="12" type="ORF">OCBIM_22010801mg</name>
</gene>
<accession>A0A0L8HNB4</accession>
<feature type="compositionally biased region" description="Basic and acidic residues" evidence="8">
    <location>
        <begin position="771"/>
        <end position="785"/>
    </location>
</feature>
<feature type="compositionally biased region" description="Low complexity" evidence="8">
    <location>
        <begin position="759"/>
        <end position="770"/>
    </location>
</feature>
<keyword evidence="6" id="KW-0808">Transferase</keyword>
<dbReference type="PANTHER" id="PTHR17490">
    <property type="entry name" value="SUA5"/>
    <property type="match status" value="1"/>
</dbReference>
<evidence type="ECO:0000256" key="3">
    <source>
        <dbReference type="ARBA" id="ARBA00012584"/>
    </source>
</evidence>
<dbReference type="GO" id="GO:0003725">
    <property type="term" value="F:double-stranded RNA binding"/>
    <property type="evidence" value="ECO:0007669"/>
    <property type="project" value="InterPro"/>
</dbReference>
<proteinExistence type="inferred from homology"/>
<evidence type="ECO:0000256" key="9">
    <source>
        <dbReference type="SAM" id="Phobius"/>
    </source>
</evidence>
<evidence type="ECO:0000256" key="10">
    <source>
        <dbReference type="SAM" id="SignalP"/>
    </source>
</evidence>
<feature type="region of interest" description="Disordered" evidence="8">
    <location>
        <begin position="722"/>
        <end position="830"/>
    </location>
</feature>
<evidence type="ECO:0000256" key="5">
    <source>
        <dbReference type="ARBA" id="ARBA00022490"/>
    </source>
</evidence>
<keyword evidence="9" id="KW-0812">Transmembrane</keyword>
<dbReference type="GO" id="GO:0061710">
    <property type="term" value="F:L-threonylcarbamoyladenylate synthase"/>
    <property type="evidence" value="ECO:0007669"/>
    <property type="project" value="UniProtKB-EC"/>
</dbReference>
<feature type="transmembrane region" description="Helical" evidence="9">
    <location>
        <begin position="114"/>
        <end position="132"/>
    </location>
</feature>
<comment type="subcellular location">
    <subcellularLocation>
        <location evidence="1">Cytoplasm</location>
    </subcellularLocation>
</comment>
<keyword evidence="5" id="KW-0963">Cytoplasm</keyword>
<evidence type="ECO:0000256" key="2">
    <source>
        <dbReference type="ARBA" id="ARBA00007663"/>
    </source>
</evidence>
<organism evidence="12">
    <name type="scientific">Octopus bimaculoides</name>
    <name type="common">California two-spotted octopus</name>
    <dbReference type="NCBI Taxonomy" id="37653"/>
    <lineage>
        <taxon>Eukaryota</taxon>
        <taxon>Metazoa</taxon>
        <taxon>Spiralia</taxon>
        <taxon>Lophotrochozoa</taxon>
        <taxon>Mollusca</taxon>
        <taxon>Cephalopoda</taxon>
        <taxon>Coleoidea</taxon>
        <taxon>Octopodiformes</taxon>
        <taxon>Octopoda</taxon>
        <taxon>Incirrata</taxon>
        <taxon>Octopodidae</taxon>
        <taxon>Octopus</taxon>
    </lineage>
</organism>
<comment type="catalytic activity">
    <reaction evidence="7">
        <text>L-threonine + hydrogencarbonate + ATP = L-threonylcarbamoyladenylate + diphosphate + H2O</text>
        <dbReference type="Rhea" id="RHEA:36407"/>
        <dbReference type="ChEBI" id="CHEBI:15377"/>
        <dbReference type="ChEBI" id="CHEBI:17544"/>
        <dbReference type="ChEBI" id="CHEBI:30616"/>
        <dbReference type="ChEBI" id="CHEBI:33019"/>
        <dbReference type="ChEBI" id="CHEBI:57926"/>
        <dbReference type="ChEBI" id="CHEBI:73682"/>
        <dbReference type="EC" id="2.7.7.87"/>
    </reaction>
</comment>
<dbReference type="InterPro" id="IPR017945">
    <property type="entry name" value="DHBP_synth_RibB-like_a/b_dom"/>
</dbReference>
<dbReference type="Pfam" id="PF01300">
    <property type="entry name" value="Sua5_yciO_yrdC"/>
    <property type="match status" value="1"/>
</dbReference>
<evidence type="ECO:0000256" key="8">
    <source>
        <dbReference type="SAM" id="MobiDB-lite"/>
    </source>
</evidence>
<keyword evidence="9" id="KW-1133">Transmembrane helix</keyword>
<feature type="region of interest" description="Disordered" evidence="8">
    <location>
        <begin position="528"/>
        <end position="558"/>
    </location>
</feature>
<dbReference type="GO" id="GO:0005737">
    <property type="term" value="C:cytoplasm"/>
    <property type="evidence" value="ECO:0007669"/>
    <property type="project" value="UniProtKB-SubCell"/>
</dbReference>
<keyword evidence="10" id="KW-0732">Signal</keyword>
<evidence type="ECO:0000256" key="1">
    <source>
        <dbReference type="ARBA" id="ARBA00004496"/>
    </source>
</evidence>
<feature type="compositionally biased region" description="Polar residues" evidence="8">
    <location>
        <begin position="722"/>
        <end position="750"/>
    </location>
</feature>
<dbReference type="STRING" id="37653.A0A0L8HNB4"/>
<keyword evidence="9" id="KW-0472">Membrane</keyword>
<sequence length="830" mass="91914">MGWVCFLFSLYGLAAHMSRMRQTPYKLPLGRRPFDRAQVQQSLKKHLSCCAKRLYKRDTEQDGDGLFSTEFSDMGYSKYIELDTIGFAVNAVSALSILWIPANFNLLSMPWTTVLGGLAQFTVGCIGFARGLTFESCSFIIFSSMWLILGTARSLGTLGLDNSVAMCVGSISYMVILLLLIGLSLVVSKTWFLITFLFELIALAFLLNILAVPSYEAYEIIVVLLFTAVCIYGFLASALKAVWGRDILPMGNPIIEVSYLHSQGHKAFWADAQKQSGVKAIAEIMNRGGIVGIPTDTVYVLAAAVKFPESVERAYSTKKLAEDRPMSMWISNVNQLAAGREQFGEMLWAFMNAVWPSTISCVVNKGPWLDSLGVGYAGKYIGRPDSIAVRMPDNMVTSFLIDHTGPVSTSSANPTGEADTTHHLQVIAKLGLKNCDGILCDGPSFANSASTVVDCRKFDEGKIGFFRIGLEPKSKVEEIFERIQAQFRNKTASHRASMQSTSETLDSGVYVRRSNPGSVSLEMEGHINDAFDDSDDGDHSSKDRNVENIGNDAQNHFEDNFSKSTNILEKWSEPKPESENTKTNNKPQIKGLVDNLDRILSDAENQNPKLDDVNLRGSQMAINIPETEPYGNNIDEGEGSTEPISDDDEPLTSLKSRKRRQLQSQINTHILNRGQHLGLIEKTLNQTKNKETDGSAEFKNPLDTFRTTLEVNVNQYQKFTVDNTPSQTQAGDEQKAVTSQLPVAEESTNSNKKKIVPIFNFSSKSNNNPSDLERGKENTNRKDDLINVAGKTDDTYSLTFVNSSDKGESDRLNSSSLPERPVFFKQRTEL</sequence>
<feature type="compositionally biased region" description="Basic and acidic residues" evidence="8">
    <location>
        <begin position="571"/>
        <end position="580"/>
    </location>
</feature>
<comment type="similarity">
    <text evidence="2">Belongs to the SUA5 family.</text>
</comment>
<dbReference type="EMBL" id="KQ417715">
    <property type="protein sequence ID" value="KOF90667.1"/>
    <property type="molecule type" value="Genomic_DNA"/>
</dbReference>
<reference evidence="12" key="1">
    <citation type="submission" date="2015-07" db="EMBL/GenBank/DDBJ databases">
        <title>MeaNS - Measles Nucleotide Surveillance Program.</title>
        <authorList>
            <person name="Tran T."/>
            <person name="Druce J."/>
        </authorList>
    </citation>
    <scope>NUCLEOTIDE SEQUENCE</scope>
    <source>
        <strain evidence="12">UCB-OBI-ISO-001</strain>
        <tissue evidence="12">Gonad</tissue>
    </source>
</reference>
<dbReference type="InterPro" id="IPR006070">
    <property type="entry name" value="Sua5-like_dom"/>
</dbReference>
<dbReference type="OrthoDB" id="3648309at2759"/>
<dbReference type="EC" id="2.7.7.87" evidence="3"/>
<dbReference type="InterPro" id="IPR050156">
    <property type="entry name" value="TC-AMP_synthase_SUA5"/>
</dbReference>
<name>A0A0L8HNB4_OCTBM</name>
<evidence type="ECO:0000256" key="7">
    <source>
        <dbReference type="ARBA" id="ARBA00048366"/>
    </source>
</evidence>
<dbReference type="AlphaFoldDB" id="A0A0L8HNB4"/>
<feature type="signal peptide" evidence="10">
    <location>
        <begin position="1"/>
        <end position="15"/>
    </location>
</feature>
<feature type="region of interest" description="Disordered" evidence="8">
    <location>
        <begin position="625"/>
        <end position="651"/>
    </location>
</feature>
<evidence type="ECO:0000256" key="4">
    <source>
        <dbReference type="ARBA" id="ARBA00015492"/>
    </source>
</evidence>
<feature type="compositionally biased region" description="Basic and acidic residues" evidence="8">
    <location>
        <begin position="537"/>
        <end position="546"/>
    </location>
</feature>
<feature type="transmembrane region" description="Helical" evidence="9">
    <location>
        <begin position="84"/>
        <end position="102"/>
    </location>
</feature>